<dbReference type="EMBL" id="KY322437">
    <property type="protein sequence ID" value="AUF82629.1"/>
    <property type="molecule type" value="Genomic_DNA"/>
</dbReference>
<accession>A0A2P0VPB7</accession>
<dbReference type="Proteomes" id="UP000244773">
    <property type="component" value="Segment"/>
</dbReference>
<gene>
    <name evidence="1" type="ORF">TetV_547</name>
</gene>
<protein>
    <submittedName>
        <fullName evidence="1">Uncharacterized protein</fullName>
    </submittedName>
</protein>
<reference evidence="1" key="1">
    <citation type="journal article" date="2018" name="Virology">
        <title>A giant virus infecting green algae encodes key fermentation genes.</title>
        <authorList>
            <person name="Schvarcz C.R."/>
            <person name="Steward G.F."/>
        </authorList>
    </citation>
    <scope>NUCLEOTIDE SEQUENCE [LARGE SCALE GENOMIC DNA]</scope>
</reference>
<evidence type="ECO:0000313" key="2">
    <source>
        <dbReference type="Proteomes" id="UP000244773"/>
    </source>
</evidence>
<sequence>MLTLKQIAFSQLTKKLFILSENASKDEFEEYLTTVWGQGESDNTYEDWISIGDRYNCLHEHPDYIICNMCYSLDPRYPWTSGGSISWELWCYCLARWVRINDVKAISTIFPHRLEFDHRHSFCLSGPSASKEPRFLRVYLTSNWHRIPEDWGLSIVRPEMWSDQLFDAWIGILEMKSSHRTTAGILYDTLMEAVRFDNHQAIKKISLFLYSCHHRVSELFVLKMDTRDVLTILESYARLICNTP</sequence>
<proteinExistence type="predicted"/>
<name>A0A2P0VPB7_9VIRU</name>
<keyword evidence="2" id="KW-1185">Reference proteome</keyword>
<evidence type="ECO:0000313" key="1">
    <source>
        <dbReference type="EMBL" id="AUF82629.1"/>
    </source>
</evidence>
<organism evidence="1">
    <name type="scientific">Tetraselmis virus 1</name>
    <dbReference type="NCBI Taxonomy" id="2060617"/>
    <lineage>
        <taxon>Viruses</taxon>
        <taxon>Varidnaviria</taxon>
        <taxon>Bamfordvirae</taxon>
        <taxon>Nucleocytoviricota</taxon>
        <taxon>Megaviricetes</taxon>
        <taxon>Imitervirales</taxon>
        <taxon>Allomimiviridae</taxon>
        <taxon>Oceanusvirus</taxon>
        <taxon>Oceanusvirus kaneohense</taxon>
    </lineage>
</organism>